<evidence type="ECO:0000256" key="5">
    <source>
        <dbReference type="SAM" id="SignalP"/>
    </source>
</evidence>
<sequence>MISRIASFAFLFLLGWTATAVAAPRNVVLFVTDDQGKDAGCYGNPVIKTPNLDALAADGTIYDHAYATTASCSASRSVILTGIFNHANGHYGHEHAYHHFSSYDKVKSLPVYLEAAGYRTARIGKYHVAPEKVYHFQHALKGDSRNAVDLANESADFIGEDSDKPFFLYICTSDPHRGGGVVKSDPYKPDAFGNRPQGYPGVETVLFDPNDVIVPSFLPDTPTCRAELAQYYQSVSRIDQGLGRLVEILKEKGVYDDTLILYISDHGIAFPGGKTTTYEPGLNSPCIIRNPYNQKRGLRCEALVSWVDLTPTIVDFANATPKKNQMQGRSFLKTLDQEKPAGWDEIYASHTFHEITMYYPMRVVRSGNYKLIWNIAHGLPYPFASDLWAAPTFQDIYKQGPDAYYGQRTVKDYIHRPAFELFDLSTDPYEANNLADVEKYSDVKKEMQEKLKAFQKRTADPWIMKWDYE</sequence>
<evidence type="ECO:0000256" key="2">
    <source>
        <dbReference type="ARBA" id="ARBA00022723"/>
    </source>
</evidence>
<gene>
    <name evidence="7" type="ORF">DSM3645_15535</name>
</gene>
<dbReference type="Gene3D" id="3.40.720.10">
    <property type="entry name" value="Alkaline Phosphatase, subunit A"/>
    <property type="match status" value="1"/>
</dbReference>
<dbReference type="PANTHER" id="PTHR42693:SF53">
    <property type="entry name" value="ENDO-4-O-SULFATASE"/>
    <property type="match status" value="1"/>
</dbReference>
<dbReference type="PROSITE" id="PS00149">
    <property type="entry name" value="SULFATASE_2"/>
    <property type="match status" value="1"/>
</dbReference>
<evidence type="ECO:0000313" key="8">
    <source>
        <dbReference type="Proteomes" id="UP000004358"/>
    </source>
</evidence>
<dbReference type="RefSeq" id="WP_002651005.1">
    <property type="nucleotide sequence ID" value="NZ_CH672376.1"/>
</dbReference>
<evidence type="ECO:0000256" key="4">
    <source>
        <dbReference type="ARBA" id="ARBA00022837"/>
    </source>
</evidence>
<dbReference type="OrthoDB" id="9762324at2"/>
<dbReference type="CDD" id="cd16027">
    <property type="entry name" value="SGSH"/>
    <property type="match status" value="1"/>
</dbReference>
<proteinExistence type="inferred from homology"/>
<dbReference type="InterPro" id="IPR050738">
    <property type="entry name" value="Sulfatase"/>
</dbReference>
<dbReference type="EMBL" id="AANZ01000023">
    <property type="protein sequence ID" value="EAQ78202.1"/>
    <property type="molecule type" value="Genomic_DNA"/>
</dbReference>
<dbReference type="GO" id="GO:0046872">
    <property type="term" value="F:metal ion binding"/>
    <property type="evidence" value="ECO:0007669"/>
    <property type="project" value="UniProtKB-KW"/>
</dbReference>
<keyword evidence="5" id="KW-0732">Signal</keyword>
<dbReference type="Pfam" id="PF00884">
    <property type="entry name" value="Sulfatase"/>
    <property type="match status" value="1"/>
</dbReference>
<dbReference type="InterPro" id="IPR024607">
    <property type="entry name" value="Sulfatase_CS"/>
</dbReference>
<accession>A3ZZ72</accession>
<dbReference type="SUPFAM" id="SSF53649">
    <property type="entry name" value="Alkaline phosphatase-like"/>
    <property type="match status" value="1"/>
</dbReference>
<comment type="caution">
    <text evidence="7">The sequence shown here is derived from an EMBL/GenBank/DDBJ whole genome shotgun (WGS) entry which is preliminary data.</text>
</comment>
<keyword evidence="4" id="KW-0106">Calcium</keyword>
<comment type="similarity">
    <text evidence="1">Belongs to the sulfatase family.</text>
</comment>
<evidence type="ECO:0000256" key="3">
    <source>
        <dbReference type="ARBA" id="ARBA00022801"/>
    </source>
</evidence>
<dbReference type="PANTHER" id="PTHR42693">
    <property type="entry name" value="ARYLSULFATASE FAMILY MEMBER"/>
    <property type="match status" value="1"/>
</dbReference>
<dbReference type="GO" id="GO:0004065">
    <property type="term" value="F:arylsulfatase activity"/>
    <property type="evidence" value="ECO:0007669"/>
    <property type="project" value="TreeGrafter"/>
</dbReference>
<dbReference type="eggNOG" id="COG3119">
    <property type="taxonomic scope" value="Bacteria"/>
</dbReference>
<reference evidence="7 8" key="1">
    <citation type="submission" date="2006-02" db="EMBL/GenBank/DDBJ databases">
        <authorList>
            <person name="Amann R."/>
            <person name="Ferriera S."/>
            <person name="Johnson J."/>
            <person name="Kravitz S."/>
            <person name="Halpern A."/>
            <person name="Remington K."/>
            <person name="Beeson K."/>
            <person name="Tran B."/>
            <person name="Rogers Y.-H."/>
            <person name="Friedman R."/>
            <person name="Venter J.C."/>
        </authorList>
    </citation>
    <scope>NUCLEOTIDE SEQUENCE [LARGE SCALE GENOMIC DNA]</scope>
    <source>
        <strain evidence="7 8">DSM 3645</strain>
    </source>
</reference>
<dbReference type="AlphaFoldDB" id="A3ZZ72"/>
<dbReference type="InterPro" id="IPR000917">
    <property type="entry name" value="Sulfatase_N"/>
</dbReference>
<feature type="domain" description="Sulfatase N-terminal" evidence="6">
    <location>
        <begin position="25"/>
        <end position="318"/>
    </location>
</feature>
<feature type="chain" id="PRO_5002665277" evidence="5">
    <location>
        <begin position="23"/>
        <end position="469"/>
    </location>
</feature>
<feature type="signal peptide" evidence="5">
    <location>
        <begin position="1"/>
        <end position="22"/>
    </location>
</feature>
<evidence type="ECO:0000313" key="7">
    <source>
        <dbReference type="EMBL" id="EAQ78202.1"/>
    </source>
</evidence>
<evidence type="ECO:0000256" key="1">
    <source>
        <dbReference type="ARBA" id="ARBA00008779"/>
    </source>
</evidence>
<organism evidence="7 8">
    <name type="scientific">Blastopirellula marina DSM 3645</name>
    <dbReference type="NCBI Taxonomy" id="314230"/>
    <lineage>
        <taxon>Bacteria</taxon>
        <taxon>Pseudomonadati</taxon>
        <taxon>Planctomycetota</taxon>
        <taxon>Planctomycetia</taxon>
        <taxon>Pirellulales</taxon>
        <taxon>Pirellulaceae</taxon>
        <taxon>Blastopirellula</taxon>
    </lineage>
</organism>
<dbReference type="STRING" id="314230.DSM3645_15535"/>
<protein>
    <submittedName>
        <fullName evidence="7">Heparan N-sulfatase</fullName>
    </submittedName>
</protein>
<dbReference type="HOGENOM" id="CLU_006332_7_1_0"/>
<name>A3ZZ72_9BACT</name>
<keyword evidence="3" id="KW-0378">Hydrolase</keyword>
<dbReference type="InterPro" id="IPR017850">
    <property type="entry name" value="Alkaline_phosphatase_core_sf"/>
</dbReference>
<evidence type="ECO:0000259" key="6">
    <source>
        <dbReference type="Pfam" id="PF00884"/>
    </source>
</evidence>
<keyword evidence="2" id="KW-0479">Metal-binding</keyword>
<dbReference type="Proteomes" id="UP000004358">
    <property type="component" value="Unassembled WGS sequence"/>
</dbReference>